<dbReference type="Proteomes" id="UP000193978">
    <property type="component" value="Chromosome"/>
</dbReference>
<evidence type="ECO:0000313" key="2">
    <source>
        <dbReference type="Proteomes" id="UP000193978"/>
    </source>
</evidence>
<dbReference type="KEGG" id="mbry:B1812_19725"/>
<evidence type="ECO:0000313" key="1">
    <source>
        <dbReference type="EMBL" id="ARN82937.1"/>
    </source>
</evidence>
<gene>
    <name evidence="1" type="ORF">B1812_19725</name>
</gene>
<sequence>MKDAVSDAVTAPDHKWGPMGIFRFAFALAPALVLAAPAAEASQKSFKVSFMNCTEFAGEGYVPLAIAQKLVPAGYTITNASAGQAPMVVRMTNCDSVQVNGSRSQPTTIAQIGINIVSPDGTGDINNYMALYVSNNPQLVASFQGAGVPASLDPQIAYEYAPHDSASGTLYGAVSPREFGPFFLYGTETNPPANSGQNYIANWWFGANAAIRQQTTFPTISFGASNVALYTSAASPLGQLVGGNVYSGFTLLALRGVYALARMVVTFPASGQ</sequence>
<protein>
    <submittedName>
        <fullName evidence="1">Uncharacterized protein</fullName>
    </submittedName>
</protein>
<proteinExistence type="predicted"/>
<name>A0A1W6MZB5_9HYPH</name>
<organism evidence="1 2">
    <name type="scientific">Methylocystis bryophila</name>
    <dbReference type="NCBI Taxonomy" id="655015"/>
    <lineage>
        <taxon>Bacteria</taxon>
        <taxon>Pseudomonadati</taxon>
        <taxon>Pseudomonadota</taxon>
        <taxon>Alphaproteobacteria</taxon>
        <taxon>Hyphomicrobiales</taxon>
        <taxon>Methylocystaceae</taxon>
        <taxon>Methylocystis</taxon>
    </lineage>
</organism>
<keyword evidence="2" id="KW-1185">Reference proteome</keyword>
<dbReference type="OrthoDB" id="5572475at2"/>
<dbReference type="RefSeq" id="WP_085773077.1">
    <property type="nucleotide sequence ID" value="NZ_AP027149.1"/>
</dbReference>
<reference evidence="1 2" key="1">
    <citation type="submission" date="2017-02" db="EMBL/GenBank/DDBJ databases">
        <authorList>
            <person name="Peterson S.W."/>
        </authorList>
    </citation>
    <scope>NUCLEOTIDE SEQUENCE [LARGE SCALE GENOMIC DNA]</scope>
    <source>
        <strain evidence="1 2">S285</strain>
    </source>
</reference>
<accession>A0A1W6MZB5</accession>
<dbReference type="AlphaFoldDB" id="A0A1W6MZB5"/>
<dbReference type="EMBL" id="CP019948">
    <property type="protein sequence ID" value="ARN82937.1"/>
    <property type="molecule type" value="Genomic_DNA"/>
</dbReference>